<reference evidence="2 3" key="1">
    <citation type="submission" date="2020-11" db="EMBL/GenBank/DDBJ databases">
        <title>The genome sequence of Erythrobacter sp. 6D36.</title>
        <authorList>
            <person name="Liu Y."/>
        </authorList>
    </citation>
    <scope>NUCLEOTIDE SEQUENCE [LARGE SCALE GENOMIC DNA]</scope>
    <source>
        <strain evidence="2 3">6D36</strain>
    </source>
</reference>
<dbReference type="SUPFAM" id="SSF54913">
    <property type="entry name" value="GlnB-like"/>
    <property type="match status" value="1"/>
</dbReference>
<dbReference type="GO" id="GO:0010038">
    <property type="term" value="P:response to metal ion"/>
    <property type="evidence" value="ECO:0007669"/>
    <property type="project" value="InterPro"/>
</dbReference>
<gene>
    <name evidence="2" type="ORF">IRL76_12965</name>
</gene>
<proteinExistence type="inferred from homology"/>
<dbReference type="KEGG" id="qso:IRL76_12965"/>
<dbReference type="InterPro" id="IPR011322">
    <property type="entry name" value="N-reg_PII-like_a/b"/>
</dbReference>
<dbReference type="Pfam" id="PF03091">
    <property type="entry name" value="CutA1"/>
    <property type="match status" value="1"/>
</dbReference>
<dbReference type="Proteomes" id="UP000594459">
    <property type="component" value="Chromosome"/>
</dbReference>
<name>A0A7S8IVE9_9SPHN</name>
<dbReference type="InterPro" id="IPR004323">
    <property type="entry name" value="Ion_tolerance_CutA"/>
</dbReference>
<keyword evidence="3" id="KW-1185">Reference proteome</keyword>
<organism evidence="2 3">
    <name type="scientific">Qipengyuania soli</name>
    <dbReference type="NCBI Taxonomy" id="2782568"/>
    <lineage>
        <taxon>Bacteria</taxon>
        <taxon>Pseudomonadati</taxon>
        <taxon>Pseudomonadota</taxon>
        <taxon>Alphaproteobacteria</taxon>
        <taxon>Sphingomonadales</taxon>
        <taxon>Erythrobacteraceae</taxon>
        <taxon>Qipengyuania</taxon>
    </lineage>
</organism>
<dbReference type="GO" id="GO:0005507">
    <property type="term" value="F:copper ion binding"/>
    <property type="evidence" value="ECO:0007669"/>
    <property type="project" value="TreeGrafter"/>
</dbReference>
<evidence type="ECO:0000313" key="3">
    <source>
        <dbReference type="Proteomes" id="UP000594459"/>
    </source>
</evidence>
<dbReference type="PANTHER" id="PTHR23419">
    <property type="entry name" value="DIVALENT CATION TOLERANCE CUTA-RELATED"/>
    <property type="match status" value="1"/>
</dbReference>
<dbReference type="RefSeq" id="WP_200981735.1">
    <property type="nucleotide sequence ID" value="NZ_CP064654.1"/>
</dbReference>
<evidence type="ECO:0000313" key="2">
    <source>
        <dbReference type="EMBL" id="QPC98731.1"/>
    </source>
</evidence>
<accession>A0A7S8IVE9</accession>
<dbReference type="PANTHER" id="PTHR23419:SF8">
    <property type="entry name" value="FI09726P"/>
    <property type="match status" value="1"/>
</dbReference>
<dbReference type="EMBL" id="CP064654">
    <property type="protein sequence ID" value="QPC98731.1"/>
    <property type="molecule type" value="Genomic_DNA"/>
</dbReference>
<evidence type="ECO:0000256" key="1">
    <source>
        <dbReference type="ARBA" id="ARBA00010169"/>
    </source>
</evidence>
<comment type="similarity">
    <text evidence="1">Belongs to the CutA family.</text>
</comment>
<protein>
    <submittedName>
        <fullName evidence="2">Divalent-cation tolerance protein CutA</fullName>
    </submittedName>
</protein>
<dbReference type="InterPro" id="IPR015867">
    <property type="entry name" value="N-reg_PII/ATP_PRibTrfase_C"/>
</dbReference>
<dbReference type="AlphaFoldDB" id="A0A7S8IVE9"/>
<sequence>MTALIYCPFPNEECAFEIGRELIEEGLVACINVGGGIRSLFKWQDRIDEGSEVAAILKTNAKLIDAAIARLEHLHPYESPAILGWHCDAAGSATQAWLGGLRPAD</sequence>
<dbReference type="Gene3D" id="3.30.70.120">
    <property type="match status" value="1"/>
</dbReference>